<accession>A0A1Y3B607</accession>
<comment type="caution">
    <text evidence="3">The sequence shown here is derived from an EMBL/GenBank/DDBJ whole genome shotgun (WGS) entry which is preliminary data.</text>
</comment>
<proteinExistence type="predicted"/>
<organism evidence="3 4">
    <name type="scientific">Euroglyphus maynei</name>
    <name type="common">Mayne's house dust mite</name>
    <dbReference type="NCBI Taxonomy" id="6958"/>
    <lineage>
        <taxon>Eukaryota</taxon>
        <taxon>Metazoa</taxon>
        <taxon>Ecdysozoa</taxon>
        <taxon>Arthropoda</taxon>
        <taxon>Chelicerata</taxon>
        <taxon>Arachnida</taxon>
        <taxon>Acari</taxon>
        <taxon>Acariformes</taxon>
        <taxon>Sarcoptiformes</taxon>
        <taxon>Astigmata</taxon>
        <taxon>Psoroptidia</taxon>
        <taxon>Analgoidea</taxon>
        <taxon>Pyroglyphidae</taxon>
        <taxon>Pyroglyphinae</taxon>
        <taxon>Euroglyphus</taxon>
    </lineage>
</organism>
<dbReference type="AlphaFoldDB" id="A0A1Y3B607"/>
<name>A0A1Y3B607_EURMA</name>
<dbReference type="PROSITE" id="PS50003">
    <property type="entry name" value="PH_DOMAIN"/>
    <property type="match status" value="1"/>
</dbReference>
<dbReference type="EMBL" id="MUJZ01042243">
    <property type="protein sequence ID" value="OTF75388.1"/>
    <property type="molecule type" value="Genomic_DNA"/>
</dbReference>
<reference evidence="3 4" key="1">
    <citation type="submission" date="2017-03" db="EMBL/GenBank/DDBJ databases">
        <title>Genome Survey of Euroglyphus maynei.</title>
        <authorList>
            <person name="Arlian L.G."/>
            <person name="Morgan M.S."/>
            <person name="Rider S.D."/>
        </authorList>
    </citation>
    <scope>NUCLEOTIDE SEQUENCE [LARGE SCALE GENOMIC DNA]</scope>
    <source>
        <strain evidence="3">Arlian Lab</strain>
        <tissue evidence="3">Whole body</tissue>
    </source>
</reference>
<sequence>MNKNPKNSLAFSNPIYGKISYRPIPKPRLSKKKYDQTKKQQNNDSSPVQEKQQQSLHDEQHRSSSLCLSDIHMTQLLEEINTLTDSLQRNFSSLPGNVDNSNNNEQESNETTTTNTSNDEIQRRTIIKRKKIPVRSDLFNISFNNNDNVDDSFDDNVNTINPLPSTSLNDVLKSETDKPITSSGDSGVFLMASQKSVFDNDGDGNQENNSGTNMKNQSEIDEIATTMKESIKSETKSIVNIKQTEFDEPPKLPPRKPSRSDVIPNEMNRVETYQERLEIEHLHNDTLSLQRSGYLWKTGPNYKSFKNRWCVLYRHSQNYFDANLSYYFNRSSMSASLSGKILLAEIEFISITETIPIKTRLPKIEKHSGGNRRFSKSSVESIHKISHNNNNNNNIADNDDQANDGNHSLCFLEIGVKTRQGRIYLFAARSDTDRQQWIHAFLQATTLHAFKNKEIYHCGFVKAKFTITAEWQTCFALLTTDRFFYVFELTDNGSTIPTLDCEKYHIFNLRKTVRLIRMDEKSSMNDENCGRKNSDSFRECCSIDCKFGFSLTQNGGHVVYLISSFESHINLW</sequence>
<dbReference type="Gene3D" id="2.30.29.30">
    <property type="entry name" value="Pleckstrin-homology domain (PH domain)/Phosphotyrosine-binding domain (PTB)"/>
    <property type="match status" value="1"/>
</dbReference>
<protein>
    <recommendedName>
        <fullName evidence="2">PH domain-containing protein</fullName>
    </recommendedName>
</protein>
<evidence type="ECO:0000256" key="1">
    <source>
        <dbReference type="SAM" id="MobiDB-lite"/>
    </source>
</evidence>
<feature type="domain" description="PH" evidence="2">
    <location>
        <begin position="288"/>
        <end position="446"/>
    </location>
</feature>
<dbReference type="OrthoDB" id="29546at2759"/>
<dbReference type="InterPro" id="IPR011993">
    <property type="entry name" value="PH-like_dom_sf"/>
</dbReference>
<dbReference type="SUPFAM" id="SSF50729">
    <property type="entry name" value="PH domain-like"/>
    <property type="match status" value="1"/>
</dbReference>
<evidence type="ECO:0000313" key="4">
    <source>
        <dbReference type="Proteomes" id="UP000194236"/>
    </source>
</evidence>
<dbReference type="SMART" id="SM00233">
    <property type="entry name" value="PH"/>
    <property type="match status" value="1"/>
</dbReference>
<feature type="region of interest" description="Disordered" evidence="1">
    <location>
        <begin position="1"/>
        <end position="64"/>
    </location>
</feature>
<dbReference type="InterPro" id="IPR001849">
    <property type="entry name" value="PH_domain"/>
</dbReference>
<feature type="compositionally biased region" description="Low complexity" evidence="1">
    <location>
        <begin position="100"/>
        <end position="118"/>
    </location>
</feature>
<gene>
    <name evidence="3" type="ORF">BLA29_003145</name>
</gene>
<feature type="compositionally biased region" description="Polar residues" evidence="1">
    <location>
        <begin position="39"/>
        <end position="55"/>
    </location>
</feature>
<evidence type="ECO:0000313" key="3">
    <source>
        <dbReference type="EMBL" id="OTF75388.1"/>
    </source>
</evidence>
<dbReference type="Proteomes" id="UP000194236">
    <property type="component" value="Unassembled WGS sequence"/>
</dbReference>
<dbReference type="Pfam" id="PF00169">
    <property type="entry name" value="PH"/>
    <property type="match status" value="1"/>
</dbReference>
<feature type="compositionally biased region" description="Polar residues" evidence="1">
    <location>
        <begin position="1"/>
        <end position="11"/>
    </location>
</feature>
<keyword evidence="4" id="KW-1185">Reference proteome</keyword>
<feature type="region of interest" description="Disordered" evidence="1">
    <location>
        <begin position="91"/>
        <end position="118"/>
    </location>
</feature>
<evidence type="ECO:0000259" key="2">
    <source>
        <dbReference type="PROSITE" id="PS50003"/>
    </source>
</evidence>